<dbReference type="AlphaFoldDB" id="A0A0E9ULC4"/>
<evidence type="ECO:0000313" key="1">
    <source>
        <dbReference type="EMBL" id="JAH66654.1"/>
    </source>
</evidence>
<proteinExistence type="predicted"/>
<sequence>MPNRIHKPIVVSLQDLPSARNGIVTALKVSVAAGPGIH</sequence>
<accession>A0A0E9ULC4</accession>
<reference evidence="1" key="1">
    <citation type="submission" date="2014-11" db="EMBL/GenBank/DDBJ databases">
        <authorList>
            <person name="Amaro Gonzalez C."/>
        </authorList>
    </citation>
    <scope>NUCLEOTIDE SEQUENCE</scope>
</reference>
<name>A0A0E9ULC4_ANGAN</name>
<organism evidence="1">
    <name type="scientific">Anguilla anguilla</name>
    <name type="common">European freshwater eel</name>
    <name type="synonym">Muraena anguilla</name>
    <dbReference type="NCBI Taxonomy" id="7936"/>
    <lineage>
        <taxon>Eukaryota</taxon>
        <taxon>Metazoa</taxon>
        <taxon>Chordata</taxon>
        <taxon>Craniata</taxon>
        <taxon>Vertebrata</taxon>
        <taxon>Euteleostomi</taxon>
        <taxon>Actinopterygii</taxon>
        <taxon>Neopterygii</taxon>
        <taxon>Teleostei</taxon>
        <taxon>Anguilliformes</taxon>
        <taxon>Anguillidae</taxon>
        <taxon>Anguilla</taxon>
    </lineage>
</organism>
<protein>
    <submittedName>
        <fullName evidence="1">Uncharacterized protein</fullName>
    </submittedName>
</protein>
<reference evidence="1" key="2">
    <citation type="journal article" date="2015" name="Fish Shellfish Immunol.">
        <title>Early steps in the European eel (Anguilla anguilla)-Vibrio vulnificus interaction in the gills: Role of the RtxA13 toxin.</title>
        <authorList>
            <person name="Callol A."/>
            <person name="Pajuelo D."/>
            <person name="Ebbesson L."/>
            <person name="Teles M."/>
            <person name="MacKenzie S."/>
            <person name="Amaro C."/>
        </authorList>
    </citation>
    <scope>NUCLEOTIDE SEQUENCE</scope>
</reference>
<dbReference type="EMBL" id="GBXM01041923">
    <property type="protein sequence ID" value="JAH66654.1"/>
    <property type="molecule type" value="Transcribed_RNA"/>
</dbReference>